<evidence type="ECO:0000313" key="5">
    <source>
        <dbReference type="EMBL" id="AKQ08009.1"/>
    </source>
</evidence>
<keyword evidence="3" id="KW-0231">Viral genome packaging</keyword>
<name>A0A0H4TLU9_9CAUD</name>
<dbReference type="KEGG" id="vg:26795383"/>
<accession>A0A0H4TLU9</accession>
<keyword evidence="2" id="KW-1162">Viral penetration into host cytoplasm</keyword>
<keyword evidence="1" id="KW-0118">Viral capsid assembly</keyword>
<evidence type="ECO:0000256" key="2">
    <source>
        <dbReference type="ARBA" id="ARBA00023009"/>
    </source>
</evidence>
<dbReference type="Pfam" id="PF04860">
    <property type="entry name" value="Phage_portal"/>
    <property type="match status" value="1"/>
</dbReference>
<dbReference type="EMBL" id="KT222942">
    <property type="protein sequence ID" value="AKQ08009.1"/>
    <property type="molecule type" value="Genomic_DNA"/>
</dbReference>
<organism evidence="5 6">
    <name type="scientific">Mycobacterium phage Dusk</name>
    <dbReference type="NCBI Taxonomy" id="1679524"/>
    <lineage>
        <taxon>Viruses</taxon>
        <taxon>Duplodnaviria</taxon>
        <taxon>Heunggongvirae</taxon>
        <taxon>Uroviricota</taxon>
        <taxon>Caudoviricetes</taxon>
        <taxon>Kostyavirus</taxon>
        <taxon>Kostyavirus toto</taxon>
    </lineage>
</organism>
<reference evidence="5 6" key="1">
    <citation type="submission" date="2015-06" db="EMBL/GenBank/DDBJ databases">
        <authorList>
            <person name="Feeney M.S."/>
            <person name="Mageeney C.M."/>
            <person name="Perl A.L."/>
            <person name="Chen J.E."/>
            <person name="Kelley R.A."/>
            <person name="Taylor D.H."/>
            <person name="Marzillier J.Y."/>
            <person name="Kenna M.A."/>
            <person name="Ware V.C."/>
            <person name="Serrano M.G."/>
            <person name="Buck G."/>
            <person name="Lee V."/>
            <person name="Wang Y."/>
            <person name="Carvalho R."/>
            <person name="Voegtly L."/>
            <person name="Shi R."/>
            <person name="Duckworth R."/>
            <person name="Johnson A."/>
            <person name="Loviza R."/>
            <person name="Walstead R."/>
            <person name="Shah Z."/>
            <person name="Kiflezghi M."/>
            <person name="Wade K."/>
            <person name="Delesalle V.A."/>
            <person name="Bradley K.W."/>
            <person name="Asai D.J."/>
            <person name="Bowman C.A."/>
            <person name="Russell D.A."/>
            <person name="Pope W.H."/>
            <person name="Jacobs-Sera D."/>
            <person name="Hendrix R.W."/>
            <person name="Hatfull G.F."/>
        </authorList>
    </citation>
    <scope>NUCLEOTIDE SEQUENCE [LARGE SCALE GENOMIC DNA]</scope>
</reference>
<feature type="compositionally biased region" description="Polar residues" evidence="4">
    <location>
        <begin position="363"/>
        <end position="372"/>
    </location>
</feature>
<dbReference type="RefSeq" id="YP_009224278.1">
    <property type="nucleotide sequence ID" value="NC_029079.1"/>
</dbReference>
<proteinExistence type="predicted"/>
<dbReference type="OrthoDB" id="1469at10239"/>
<feature type="region of interest" description="Disordered" evidence="4">
    <location>
        <begin position="358"/>
        <end position="481"/>
    </location>
</feature>
<feature type="compositionally biased region" description="Polar residues" evidence="4">
    <location>
        <begin position="426"/>
        <end position="435"/>
    </location>
</feature>
<evidence type="ECO:0000313" key="6">
    <source>
        <dbReference type="Proteomes" id="UP000204011"/>
    </source>
</evidence>
<evidence type="ECO:0000256" key="1">
    <source>
        <dbReference type="ARBA" id="ARBA00022950"/>
    </source>
</evidence>
<keyword evidence="1" id="KW-1188">Viral release from host cell</keyword>
<evidence type="ECO:0000256" key="4">
    <source>
        <dbReference type="SAM" id="MobiDB-lite"/>
    </source>
</evidence>
<dbReference type="Proteomes" id="UP000204011">
    <property type="component" value="Segment"/>
</dbReference>
<dbReference type="NCBIfam" id="TIGR01537">
    <property type="entry name" value="portal_HK97"/>
    <property type="match status" value="1"/>
</dbReference>
<protein>
    <submittedName>
        <fullName evidence="5">Portal protein</fullName>
    </submittedName>
</protein>
<keyword evidence="2" id="KW-1171">Viral genome ejection through host cell envelope</keyword>
<dbReference type="InterPro" id="IPR006944">
    <property type="entry name" value="Phage/GTA_portal"/>
</dbReference>
<gene>
    <name evidence="5" type="ORF">SEA_DUSK_10</name>
</gene>
<evidence type="ECO:0000256" key="3">
    <source>
        <dbReference type="ARBA" id="ARBA00023219"/>
    </source>
</evidence>
<sequence>MMLLANGQTLSAPAMAELSPQMQDSYYYAPAVGMQLERQFSLYGGIYKNQPWVRTVIAKRAQALARLPVKCMFTSGDTETEERDTGYAKLLADPCEYLDPFAFWEWVASTLDIYGETYLAIQKNKSGTPEKLMPMHPSRVAIKRNSRTGRYEYYFQAGAGVGTQLVSFADDEVVPIRFFNPDGLERGLSLMESLKSTIFSEDSSRNATAAMWKNAGRPNLVLRHEKRLSEAAQQRLREQFDRAHSGSSNTGKTMVVEEGMEPIPLQLTAVEMQFIEARQLNREEVCGVYDIAPPIVHILDRATFSNISAQMRAFYRDTMAIPIARIQSAMDKYVGQYWVRKNRMKFDIDDVIQPDWEAKSESTQKMVNSGVATPNEGREIMGLPRSDDPKADELYANSALQPLGATPDGAVEGEEAPAPKRPASTPVASLDQSPPTSVPGLSPTNSDRSTDSGKTEPRRLMQKPPPKESSPKHLRAVKGAMGRGKDIKGFALQLAEKYPDDLEDILLAVQLALAERKDN</sequence>
<feature type="compositionally biased region" description="Basic and acidic residues" evidence="4">
    <location>
        <begin position="448"/>
        <end position="471"/>
    </location>
</feature>
<keyword evidence="2" id="KW-1160">Virus entry into host cell</keyword>
<dbReference type="GeneID" id="26795383"/>
<dbReference type="InterPro" id="IPR006427">
    <property type="entry name" value="Portal_HK97"/>
</dbReference>